<proteinExistence type="predicted"/>
<sequence length="204" mass="22812">MILVYLTADDPTSNHLTYNIAVAPAFPLVPADNNGVALTNYSEYEHYVLQRLDRGRSRQQILTDLGLWNGPAVQRIQRDVRERGFQRRIRLQQVVMQDEMDAIRQGRQRAAEIMRSGAYVDDVLADLLQEGVLVAPAPERVAYDVVVDRANALRFRTARSANLPRPVRRPRGTTLVAEKGGAEGAQVVAIMRSFKPTGTKHPAL</sequence>
<comment type="caution">
    <text evidence="1">The sequence shown here is derived from an EMBL/GenBank/DDBJ whole genome shotgun (WGS) entry which is preliminary data.</text>
</comment>
<dbReference type="AlphaFoldDB" id="A0A370XCE9"/>
<accession>A0A370XCE9</accession>
<keyword evidence="2" id="KW-1185">Reference proteome</keyword>
<evidence type="ECO:0000313" key="2">
    <source>
        <dbReference type="Proteomes" id="UP000255334"/>
    </source>
</evidence>
<protein>
    <submittedName>
        <fullName evidence="1">Uncharacterized protein</fullName>
    </submittedName>
</protein>
<evidence type="ECO:0000313" key="1">
    <source>
        <dbReference type="EMBL" id="RDS85895.1"/>
    </source>
</evidence>
<organism evidence="1 2">
    <name type="scientific">Dyella psychrodurans</name>
    <dbReference type="NCBI Taxonomy" id="1927960"/>
    <lineage>
        <taxon>Bacteria</taxon>
        <taxon>Pseudomonadati</taxon>
        <taxon>Pseudomonadota</taxon>
        <taxon>Gammaproteobacteria</taxon>
        <taxon>Lysobacterales</taxon>
        <taxon>Rhodanobacteraceae</taxon>
        <taxon>Dyella</taxon>
    </lineage>
</organism>
<dbReference type="Proteomes" id="UP000255334">
    <property type="component" value="Unassembled WGS sequence"/>
</dbReference>
<reference evidence="1 2" key="1">
    <citation type="submission" date="2018-07" db="EMBL/GenBank/DDBJ databases">
        <title>Dyella monticola sp. nov. and Dyella psychrodurans sp. nov. isolated from monsoon evergreen broad-leaved forest soil of Dinghu Mountain, China.</title>
        <authorList>
            <person name="Gao Z."/>
            <person name="Qiu L."/>
        </authorList>
    </citation>
    <scope>NUCLEOTIDE SEQUENCE [LARGE SCALE GENOMIC DNA]</scope>
    <source>
        <strain evidence="1 2">4MSK11</strain>
    </source>
</reference>
<name>A0A370XCE9_9GAMM</name>
<gene>
    <name evidence="1" type="ORF">DWU99_01055</name>
</gene>
<dbReference type="EMBL" id="QRBF01000001">
    <property type="protein sequence ID" value="RDS85895.1"/>
    <property type="molecule type" value="Genomic_DNA"/>
</dbReference>
<dbReference type="RefSeq" id="WP_115476146.1">
    <property type="nucleotide sequence ID" value="NZ_QRBF01000001.1"/>
</dbReference>